<evidence type="ECO:0000313" key="16">
    <source>
        <dbReference type="Proteomes" id="UP001295444"/>
    </source>
</evidence>
<comment type="subcellular location">
    <subcellularLocation>
        <location evidence="2">Cell membrane</location>
    </subcellularLocation>
    <subcellularLocation>
        <location evidence="3">Cytoplasm</location>
        <location evidence="3">Cytoskeleton</location>
    </subcellularLocation>
    <subcellularLocation>
        <location evidence="1">Nucleus</location>
    </subcellularLocation>
</comment>
<evidence type="ECO:0000256" key="11">
    <source>
        <dbReference type="ARBA" id="ARBA00037938"/>
    </source>
</evidence>
<evidence type="ECO:0000256" key="7">
    <source>
        <dbReference type="ARBA" id="ARBA00023136"/>
    </source>
</evidence>
<keyword evidence="6" id="KW-0970">Cilium biogenesis/degradation</keyword>
<organism evidence="15 16">
    <name type="scientific">Pelobates cultripes</name>
    <name type="common">Western spadefoot toad</name>
    <dbReference type="NCBI Taxonomy" id="61616"/>
    <lineage>
        <taxon>Eukaryota</taxon>
        <taxon>Metazoa</taxon>
        <taxon>Chordata</taxon>
        <taxon>Craniata</taxon>
        <taxon>Vertebrata</taxon>
        <taxon>Euteleostomi</taxon>
        <taxon>Amphibia</taxon>
        <taxon>Batrachia</taxon>
        <taxon>Anura</taxon>
        <taxon>Pelobatoidea</taxon>
        <taxon>Pelobatidae</taxon>
        <taxon>Pelobates</taxon>
    </lineage>
</organism>
<evidence type="ECO:0000256" key="5">
    <source>
        <dbReference type="ARBA" id="ARBA00022490"/>
    </source>
</evidence>
<feature type="region of interest" description="Disordered" evidence="13">
    <location>
        <begin position="94"/>
        <end position="118"/>
    </location>
</feature>
<dbReference type="CDD" id="cd22973">
    <property type="entry name" value="DD_CATIP"/>
    <property type="match status" value="1"/>
</dbReference>
<name>A0AAD1WDN6_PELCU</name>
<comment type="similarity">
    <text evidence="11">Belongs to the CATIP family.</text>
</comment>
<evidence type="ECO:0000256" key="12">
    <source>
        <dbReference type="ARBA" id="ARBA00039249"/>
    </source>
</evidence>
<keyword evidence="5" id="KW-0963">Cytoplasm</keyword>
<evidence type="ECO:0000256" key="9">
    <source>
        <dbReference type="ARBA" id="ARBA00023242"/>
    </source>
</evidence>
<evidence type="ECO:0000256" key="3">
    <source>
        <dbReference type="ARBA" id="ARBA00004245"/>
    </source>
</evidence>
<sequence length="498" mass="55344">MAARTSQRCNPVTARYPDRPLDGTEILTALYALPSVAMDTVTVTMMDTNVLQDLEPSPPTDSPNIDAESLDTVSRTDVLGSNPEALAIEPIVDNERPTSPDIPSTVQETTSDPSSVENPIPAEAIVPGATEVAFSVENDDSLPHSVPMASPEAIEFMSNIGLDELCLCLFSESFNTVSESGDESGSFTVSVQPTYHQLEGLEEEKCFLVHASTQSIIDNIPTGSSIVGYISPKLEILEQHHHEYIKMKANSVDKKTHIRRQGDQLVINTIITEGEKVSQETTSHPLNLLSGLVTEASNLLIMRLMARRKLSQDMVFLCFDAETNLCTSSYTELGFQSQGIGKDTVEVYGIERMIHSDDVPITWHCYFLSDGHLASRVQIGSPVIIRLSRMPILSEPDEQDPKPVFGRKPLIWQEDVQLYSNYLDRKAELIAGHETYLRRHPEMKILLADFMQFLLLRKPEDVITFAAEFFGPFSTAQKRGDTFRSSTIPNHFQVIKDN</sequence>
<keyword evidence="16" id="KW-1185">Reference proteome</keyword>
<dbReference type="PANTHER" id="PTHR15505">
    <property type="entry name" value="RIIA DOMAIN-CONTAINING PROTEIN 1"/>
    <property type="match status" value="1"/>
</dbReference>
<dbReference type="InterPro" id="IPR048777">
    <property type="entry name" value="CATIP_N"/>
</dbReference>
<proteinExistence type="inferred from homology"/>
<evidence type="ECO:0000256" key="13">
    <source>
        <dbReference type="SAM" id="MobiDB-lite"/>
    </source>
</evidence>
<evidence type="ECO:0000256" key="4">
    <source>
        <dbReference type="ARBA" id="ARBA00022475"/>
    </source>
</evidence>
<keyword evidence="4" id="KW-1003">Cell membrane</keyword>
<dbReference type="SUPFAM" id="SSF47391">
    <property type="entry name" value="Dimerization-anchoring domain of cAMP-dependent PK regulatory subunit"/>
    <property type="match status" value="1"/>
</dbReference>
<dbReference type="Pfam" id="PF21772">
    <property type="entry name" value="CATIP_N"/>
    <property type="match status" value="1"/>
</dbReference>
<comment type="function">
    <text evidence="10">Plays a role in primary ciliogenesis by modulating actin polymerization.</text>
</comment>
<keyword evidence="9" id="KW-0539">Nucleus</keyword>
<evidence type="ECO:0000256" key="1">
    <source>
        <dbReference type="ARBA" id="ARBA00004123"/>
    </source>
</evidence>
<gene>
    <name evidence="15" type="ORF">PECUL_23A014412</name>
</gene>
<dbReference type="GO" id="GO:0005886">
    <property type="term" value="C:plasma membrane"/>
    <property type="evidence" value="ECO:0007669"/>
    <property type="project" value="UniProtKB-SubCell"/>
</dbReference>
<dbReference type="AlphaFoldDB" id="A0AAD1WDN6"/>
<feature type="domain" description="Ciliogenesis-associated TTC17-interacting protein N-terminal" evidence="14">
    <location>
        <begin position="152"/>
        <end position="382"/>
    </location>
</feature>
<keyword evidence="8" id="KW-0206">Cytoskeleton</keyword>
<protein>
    <recommendedName>
        <fullName evidence="12">Ciliogenesis-associated TTC17-interacting protein</fullName>
    </recommendedName>
</protein>
<dbReference type="GO" id="GO:0005634">
    <property type="term" value="C:nucleus"/>
    <property type="evidence" value="ECO:0007669"/>
    <property type="project" value="UniProtKB-SubCell"/>
</dbReference>
<dbReference type="PANTHER" id="PTHR15505:SF3">
    <property type="entry name" value="CILIOGENESIS-ASSOCIATED TTC17-INTERACTING PROTEIN"/>
    <property type="match status" value="1"/>
</dbReference>
<feature type="compositionally biased region" description="Polar residues" evidence="13">
    <location>
        <begin position="101"/>
        <end position="117"/>
    </location>
</feature>
<evidence type="ECO:0000259" key="14">
    <source>
        <dbReference type="Pfam" id="PF21772"/>
    </source>
</evidence>
<dbReference type="EMBL" id="OW240918">
    <property type="protein sequence ID" value="CAH2305204.1"/>
    <property type="molecule type" value="Genomic_DNA"/>
</dbReference>
<reference evidence="15" key="1">
    <citation type="submission" date="2022-03" db="EMBL/GenBank/DDBJ databases">
        <authorList>
            <person name="Alioto T."/>
            <person name="Alioto T."/>
            <person name="Gomez Garrido J."/>
        </authorList>
    </citation>
    <scope>NUCLEOTIDE SEQUENCE</scope>
</reference>
<evidence type="ECO:0000256" key="8">
    <source>
        <dbReference type="ARBA" id="ARBA00023212"/>
    </source>
</evidence>
<dbReference type="GO" id="GO:0005856">
    <property type="term" value="C:cytoskeleton"/>
    <property type="evidence" value="ECO:0007669"/>
    <property type="project" value="UniProtKB-SubCell"/>
</dbReference>
<evidence type="ECO:0000256" key="2">
    <source>
        <dbReference type="ARBA" id="ARBA00004236"/>
    </source>
</evidence>
<dbReference type="GO" id="GO:0030041">
    <property type="term" value="P:actin filament polymerization"/>
    <property type="evidence" value="ECO:0007669"/>
    <property type="project" value="TreeGrafter"/>
</dbReference>
<dbReference type="GO" id="GO:0044782">
    <property type="term" value="P:cilium organization"/>
    <property type="evidence" value="ECO:0007669"/>
    <property type="project" value="TreeGrafter"/>
</dbReference>
<evidence type="ECO:0000256" key="6">
    <source>
        <dbReference type="ARBA" id="ARBA00022794"/>
    </source>
</evidence>
<dbReference type="InterPro" id="IPR047501">
    <property type="entry name" value="DD_CATIP"/>
</dbReference>
<evidence type="ECO:0000256" key="10">
    <source>
        <dbReference type="ARBA" id="ARBA00037538"/>
    </source>
</evidence>
<dbReference type="Proteomes" id="UP001295444">
    <property type="component" value="Chromosome 07"/>
</dbReference>
<accession>A0AAD1WDN6</accession>
<evidence type="ECO:0000313" key="15">
    <source>
        <dbReference type="EMBL" id="CAH2305204.1"/>
    </source>
</evidence>
<keyword evidence="7" id="KW-0472">Membrane</keyword>